<evidence type="ECO:0000313" key="3">
    <source>
        <dbReference type="Proteomes" id="UP000002281"/>
    </source>
</evidence>
<organism evidence="2 3">
    <name type="scientific">Equus caballus</name>
    <name type="common">Horse</name>
    <dbReference type="NCBI Taxonomy" id="9796"/>
    <lineage>
        <taxon>Eukaryota</taxon>
        <taxon>Metazoa</taxon>
        <taxon>Chordata</taxon>
        <taxon>Craniata</taxon>
        <taxon>Vertebrata</taxon>
        <taxon>Euteleostomi</taxon>
        <taxon>Mammalia</taxon>
        <taxon>Eutheria</taxon>
        <taxon>Laurasiatheria</taxon>
        <taxon>Perissodactyla</taxon>
        <taxon>Equidae</taxon>
        <taxon>Equus</taxon>
    </lineage>
</organism>
<sequence length="187" mass="20679">MAPIYKSCSCHLPINQGGRKIDNGQPMMMWTPHQVSSPLETKGHLWLSQNRVLQYQAVLLDSPQVSLKPCHTRNPATLLPDSSGPITHACLEGIDQVYSNCKDLQREPLPNAEEVWFFYGSSFTHNGQRRAGYAAAFLQATHTLSTNAPHIPPSHSGPAPQRQTLRHRSQAPSLCRPESLLLGRASP</sequence>
<feature type="region of interest" description="Disordered" evidence="1">
    <location>
        <begin position="145"/>
        <end position="171"/>
    </location>
</feature>
<accession>A0A9L0RCV5</accession>
<dbReference type="Proteomes" id="UP000002281">
    <property type="component" value="Chromosome 13"/>
</dbReference>
<reference evidence="2 3" key="1">
    <citation type="journal article" date="2009" name="Science">
        <title>Genome sequence, comparative analysis, and population genetics of the domestic horse.</title>
        <authorList>
            <consortium name="Broad Institute Genome Sequencing Platform"/>
            <consortium name="Broad Institute Whole Genome Assembly Team"/>
            <person name="Wade C.M."/>
            <person name="Giulotto E."/>
            <person name="Sigurdsson S."/>
            <person name="Zoli M."/>
            <person name="Gnerre S."/>
            <person name="Imsland F."/>
            <person name="Lear T.L."/>
            <person name="Adelson D.L."/>
            <person name="Bailey E."/>
            <person name="Bellone R.R."/>
            <person name="Bloecker H."/>
            <person name="Distl O."/>
            <person name="Edgar R.C."/>
            <person name="Garber M."/>
            <person name="Leeb T."/>
            <person name="Mauceli E."/>
            <person name="MacLeod J.N."/>
            <person name="Penedo M.C.T."/>
            <person name="Raison J.M."/>
            <person name="Sharpe T."/>
            <person name="Vogel J."/>
            <person name="Andersson L."/>
            <person name="Antczak D.F."/>
            <person name="Biagi T."/>
            <person name="Binns M.M."/>
            <person name="Chowdhary B.P."/>
            <person name="Coleman S.J."/>
            <person name="Della Valle G."/>
            <person name="Fryc S."/>
            <person name="Guerin G."/>
            <person name="Hasegawa T."/>
            <person name="Hill E.W."/>
            <person name="Jurka J."/>
            <person name="Kiialainen A."/>
            <person name="Lindgren G."/>
            <person name="Liu J."/>
            <person name="Magnani E."/>
            <person name="Mickelson J.R."/>
            <person name="Murray J."/>
            <person name="Nergadze S.G."/>
            <person name="Onofrio R."/>
            <person name="Pedroni S."/>
            <person name="Piras M.F."/>
            <person name="Raudsepp T."/>
            <person name="Rocchi M."/>
            <person name="Roeed K.H."/>
            <person name="Ryder O.A."/>
            <person name="Searle S."/>
            <person name="Skow L."/>
            <person name="Swinburne J.E."/>
            <person name="Syvaenen A.C."/>
            <person name="Tozaki T."/>
            <person name="Valberg S.J."/>
            <person name="Vaudin M."/>
            <person name="White J.R."/>
            <person name="Zody M.C."/>
            <person name="Lander E.S."/>
            <person name="Lindblad-Toh K."/>
        </authorList>
    </citation>
    <scope>NUCLEOTIDE SEQUENCE [LARGE SCALE GENOMIC DNA]</scope>
    <source>
        <strain evidence="2 3">Thoroughbred</strain>
    </source>
</reference>
<dbReference type="Gene3D" id="3.30.420.10">
    <property type="entry name" value="Ribonuclease H-like superfamily/Ribonuclease H"/>
    <property type="match status" value="1"/>
</dbReference>
<name>A0A9L0RCV5_HORSE</name>
<protein>
    <submittedName>
        <fullName evidence="2">Uncharacterized protein</fullName>
    </submittedName>
</protein>
<dbReference type="Ensembl" id="ENSECAT00000116552.1">
    <property type="protein sequence ID" value="ENSECAP00000060674.1"/>
    <property type="gene ID" value="ENSECAG00000054044.1"/>
</dbReference>
<dbReference type="InterPro" id="IPR036397">
    <property type="entry name" value="RNaseH_sf"/>
</dbReference>
<evidence type="ECO:0000256" key="1">
    <source>
        <dbReference type="SAM" id="MobiDB-lite"/>
    </source>
</evidence>
<dbReference type="AlphaFoldDB" id="A0A9L0RCV5"/>
<evidence type="ECO:0000313" key="2">
    <source>
        <dbReference type="Ensembl" id="ENSECAP00000060674.1"/>
    </source>
</evidence>
<proteinExistence type="predicted"/>
<dbReference type="GO" id="GO:0003676">
    <property type="term" value="F:nucleic acid binding"/>
    <property type="evidence" value="ECO:0007669"/>
    <property type="project" value="InterPro"/>
</dbReference>
<reference evidence="2" key="3">
    <citation type="submission" date="2025-09" db="UniProtKB">
        <authorList>
            <consortium name="Ensembl"/>
        </authorList>
    </citation>
    <scope>IDENTIFICATION</scope>
    <source>
        <strain evidence="2">Thoroughbred</strain>
    </source>
</reference>
<reference evidence="2" key="2">
    <citation type="submission" date="2025-08" db="UniProtKB">
        <authorList>
            <consortium name="Ensembl"/>
        </authorList>
    </citation>
    <scope>IDENTIFICATION</scope>
    <source>
        <strain evidence="2">Thoroughbred</strain>
    </source>
</reference>
<dbReference type="GeneTree" id="ENSGT01070000254195"/>
<keyword evidence="3" id="KW-1185">Reference proteome</keyword>